<feature type="domain" description="ER-bound oxygenase mpaB/mpaB'/Rubber oxygenase catalytic" evidence="1">
    <location>
        <begin position="115"/>
        <end position="334"/>
    </location>
</feature>
<dbReference type="Proteomes" id="UP000064967">
    <property type="component" value="Chromosome"/>
</dbReference>
<protein>
    <recommendedName>
        <fullName evidence="1">ER-bound oxygenase mpaB/mpaB'/Rubber oxygenase catalytic domain-containing protein</fullName>
    </recommendedName>
</protein>
<dbReference type="GO" id="GO:0016491">
    <property type="term" value="F:oxidoreductase activity"/>
    <property type="evidence" value="ECO:0007669"/>
    <property type="project" value="InterPro"/>
</dbReference>
<dbReference type="RefSeq" id="WP_146646648.1">
    <property type="nucleotide sequence ID" value="NZ_CP012333.1"/>
</dbReference>
<dbReference type="EMBL" id="CP012333">
    <property type="protein sequence ID" value="AKU95156.1"/>
    <property type="molecule type" value="Genomic_DNA"/>
</dbReference>
<accession>A0A0K1PP18</accession>
<evidence type="ECO:0000313" key="3">
    <source>
        <dbReference type="Proteomes" id="UP000064967"/>
    </source>
</evidence>
<keyword evidence="3" id="KW-1185">Reference proteome</keyword>
<gene>
    <name evidence="2" type="ORF">AKJ09_01820</name>
</gene>
<proteinExistence type="predicted"/>
<dbReference type="PANTHER" id="PTHR37539:SF1">
    <property type="entry name" value="ER-BOUND OXYGENASE MPAB_MPAB'_RUBBER OXYGENASE CATALYTIC DOMAIN-CONTAINING PROTEIN"/>
    <property type="match status" value="1"/>
</dbReference>
<dbReference type="OrthoDB" id="6072815at2"/>
<name>A0A0K1PP18_9BACT</name>
<dbReference type="AlphaFoldDB" id="A0A0K1PP18"/>
<reference evidence="2 3" key="1">
    <citation type="submission" date="2015-08" db="EMBL/GenBank/DDBJ databases">
        <authorList>
            <person name="Babu N.S."/>
            <person name="Beckwith C.J."/>
            <person name="Beseler K.G."/>
            <person name="Brison A."/>
            <person name="Carone J.V."/>
            <person name="Caskin T.P."/>
            <person name="Diamond M."/>
            <person name="Durham M.E."/>
            <person name="Foxe J.M."/>
            <person name="Go M."/>
            <person name="Henderson B.A."/>
            <person name="Jones I.B."/>
            <person name="McGettigan J.A."/>
            <person name="Micheletti S.J."/>
            <person name="Nasrallah M.E."/>
            <person name="Ortiz D."/>
            <person name="Piller C.R."/>
            <person name="Privatt S.R."/>
            <person name="Schneider S.L."/>
            <person name="Sharp S."/>
            <person name="Smith T.C."/>
            <person name="Stanton J.D."/>
            <person name="Ullery H.E."/>
            <person name="Wilson R.J."/>
            <person name="Serrano M.G."/>
            <person name="Buck G."/>
            <person name="Lee V."/>
            <person name="Wang Y."/>
            <person name="Carvalho R."/>
            <person name="Voegtly L."/>
            <person name="Shi R."/>
            <person name="Duckworth R."/>
            <person name="Johnson A."/>
            <person name="Loviza R."/>
            <person name="Walstead R."/>
            <person name="Shah Z."/>
            <person name="Kiflezghi M."/>
            <person name="Wade K."/>
            <person name="Ball S.L."/>
            <person name="Bradley K.W."/>
            <person name="Asai D.J."/>
            <person name="Bowman C.A."/>
            <person name="Russell D.A."/>
            <person name="Pope W.H."/>
            <person name="Jacobs-Sera D."/>
            <person name="Hendrix R.W."/>
            <person name="Hatfull G.F."/>
        </authorList>
    </citation>
    <scope>NUCLEOTIDE SEQUENCE [LARGE SCALE GENOMIC DNA]</scope>
    <source>
        <strain evidence="2 3">DSM 27648</strain>
    </source>
</reference>
<dbReference type="Pfam" id="PF09995">
    <property type="entry name" value="MPAB_Lcp_cat"/>
    <property type="match status" value="1"/>
</dbReference>
<dbReference type="InterPro" id="IPR037473">
    <property type="entry name" value="Lcp-like"/>
</dbReference>
<organism evidence="2 3">
    <name type="scientific">Labilithrix luteola</name>
    <dbReference type="NCBI Taxonomy" id="1391654"/>
    <lineage>
        <taxon>Bacteria</taxon>
        <taxon>Pseudomonadati</taxon>
        <taxon>Myxococcota</taxon>
        <taxon>Polyangia</taxon>
        <taxon>Polyangiales</taxon>
        <taxon>Labilitrichaceae</taxon>
        <taxon>Labilithrix</taxon>
    </lineage>
</organism>
<dbReference type="PANTHER" id="PTHR37539">
    <property type="entry name" value="SECRETED PROTEIN-RELATED"/>
    <property type="match status" value="1"/>
</dbReference>
<evidence type="ECO:0000259" key="1">
    <source>
        <dbReference type="Pfam" id="PF09995"/>
    </source>
</evidence>
<dbReference type="STRING" id="1391654.AKJ09_01820"/>
<dbReference type="InterPro" id="IPR018713">
    <property type="entry name" value="MPAB/Lcp_cat_dom"/>
</dbReference>
<evidence type="ECO:0000313" key="2">
    <source>
        <dbReference type="EMBL" id="AKU95156.1"/>
    </source>
</evidence>
<dbReference type="KEGG" id="llu:AKJ09_01820"/>
<sequence length="395" mass="43925">MIMGVSGYPSRFVNLPAARSRFGERIDRLGQFLSRVDPRADAVVDAIEALPRGEGWRLFERGLARGARTIPDAPLAIRELLEEAEYVPLWVDWDACDRGGELLLRAGMIGGAVLGSRSLILGYASPAGNKPLVMSGRLKEQATRRVNETARFVQAVCRPRGMRPFADGWQITLKVRLIHAQVRRMILKSKRWNADAWGAPINQHDMAGTTLLFSVAMLDGLRKLGMRVEHEEAEHYMHLWRWGGRLIGVDDEILPTCEPDATRLASMMEATTADPDQDSRDLTRALFESAYDKVVTPKEKRDADRKVAFGLAISRELLGNEMSDKLGIGRTSFQYAIPAMKRLVAGVERFKRVVPFADRTAIAAGANYWDRVVEIGLAGATYEFALPERLGAHAA</sequence>